<keyword evidence="1 4" id="KW-0812">Transmembrane</keyword>
<dbReference type="PROSITE" id="PS50850">
    <property type="entry name" value="MFS"/>
    <property type="match status" value="1"/>
</dbReference>
<feature type="transmembrane region" description="Helical" evidence="4">
    <location>
        <begin position="334"/>
        <end position="356"/>
    </location>
</feature>
<feature type="transmembrane region" description="Helical" evidence="4">
    <location>
        <begin position="207"/>
        <end position="230"/>
    </location>
</feature>
<feature type="transmembrane region" description="Helical" evidence="4">
    <location>
        <begin position="48"/>
        <end position="68"/>
    </location>
</feature>
<keyword evidence="7" id="KW-1185">Reference proteome</keyword>
<feature type="transmembrane region" description="Helical" evidence="4">
    <location>
        <begin position="75"/>
        <end position="94"/>
    </location>
</feature>
<dbReference type="OrthoDB" id="9803985at2"/>
<feature type="transmembrane region" description="Helical" evidence="4">
    <location>
        <begin position="362"/>
        <end position="383"/>
    </location>
</feature>
<dbReference type="Pfam" id="PF07690">
    <property type="entry name" value="MFS_1"/>
    <property type="match status" value="1"/>
</dbReference>
<dbReference type="GO" id="GO:0022857">
    <property type="term" value="F:transmembrane transporter activity"/>
    <property type="evidence" value="ECO:0007669"/>
    <property type="project" value="InterPro"/>
</dbReference>
<feature type="transmembrane region" description="Helical" evidence="4">
    <location>
        <begin position="242"/>
        <end position="262"/>
    </location>
</feature>
<feature type="transmembrane region" description="Helical" evidence="4">
    <location>
        <begin position="299"/>
        <end position="322"/>
    </location>
</feature>
<keyword evidence="3 4" id="KW-0472">Membrane</keyword>
<dbReference type="EMBL" id="SLZQ01000002">
    <property type="protein sequence ID" value="TCS38546.1"/>
    <property type="molecule type" value="Genomic_DNA"/>
</dbReference>
<dbReference type="InterPro" id="IPR052714">
    <property type="entry name" value="MFS_Exporter"/>
</dbReference>
<dbReference type="PANTHER" id="PTHR23531">
    <property type="entry name" value="QUINOLENE RESISTANCE PROTEIN NORA"/>
    <property type="match status" value="1"/>
</dbReference>
<feature type="transmembrane region" description="Helical" evidence="4">
    <location>
        <begin position="274"/>
        <end position="293"/>
    </location>
</feature>
<feature type="transmembrane region" description="Helical" evidence="4">
    <location>
        <begin position="139"/>
        <end position="160"/>
    </location>
</feature>
<evidence type="ECO:0000256" key="3">
    <source>
        <dbReference type="ARBA" id="ARBA00023136"/>
    </source>
</evidence>
<dbReference type="PANTHER" id="PTHR23531:SF1">
    <property type="entry name" value="QUINOLENE RESISTANCE PROTEIN NORA"/>
    <property type="match status" value="1"/>
</dbReference>
<gene>
    <name evidence="6" type="ORF">EDC30_102285</name>
</gene>
<evidence type="ECO:0000256" key="4">
    <source>
        <dbReference type="SAM" id="Phobius"/>
    </source>
</evidence>
<dbReference type="InterPro" id="IPR036259">
    <property type="entry name" value="MFS_trans_sf"/>
</dbReference>
<proteinExistence type="predicted"/>
<dbReference type="Proteomes" id="UP000295382">
    <property type="component" value="Unassembled WGS sequence"/>
</dbReference>
<dbReference type="SUPFAM" id="SSF103473">
    <property type="entry name" value="MFS general substrate transporter"/>
    <property type="match status" value="1"/>
</dbReference>
<feature type="transmembrane region" description="Helical" evidence="4">
    <location>
        <begin position="12"/>
        <end position="36"/>
    </location>
</feature>
<feature type="domain" description="Major facilitator superfamily (MFS) profile" evidence="5">
    <location>
        <begin position="202"/>
        <end position="394"/>
    </location>
</feature>
<dbReference type="InterPro" id="IPR011701">
    <property type="entry name" value="MFS"/>
</dbReference>
<comment type="caution">
    <text evidence="6">The sequence shown here is derived from an EMBL/GenBank/DDBJ whole genome shotgun (WGS) entry which is preliminary data.</text>
</comment>
<keyword evidence="2 4" id="KW-1133">Transmembrane helix</keyword>
<name>A0A4R3HYW8_PAULE</name>
<sequence>MSELPPLPRLRVVHLLAIAGFYFCSGAFLMQFPRIILRLGGSAQEIGWILALGLIPVLCLAGVVGNWNRQRGGRWPLVVGALLAALSNAMMIWVEHVGAGMLALRMLFAVGHAMIFGTLFAQAAFVADHPLQRAKVIGWMAVVIQIGNAIGSVIGEYAYLKGNNAFWLGSAGIGLIVVVLGACWSTKPANEHSTQTQAGSKSAQWPAEVWTIAAVGMAFAGLSQFLPAFIDHLNQSGAVTQPFAAAWFLTPALLLVALVRLAGGHFAAVLLRPWVLGVCHLLLMLTMLLVPWMHTQQHAMFLGMIFGLSYGWLYPALSAMAFDHVPAEARGRVAGWLVAAFEVGFRLSPIALGALISRFGYTTMFVSLVLAYAGMLLVARLVARTKLVPVPAAL</sequence>
<evidence type="ECO:0000313" key="6">
    <source>
        <dbReference type="EMBL" id="TCS38546.1"/>
    </source>
</evidence>
<organism evidence="6 7">
    <name type="scientific">Paucimonas lemoignei</name>
    <name type="common">Pseudomonas lemoignei</name>
    <dbReference type="NCBI Taxonomy" id="29443"/>
    <lineage>
        <taxon>Bacteria</taxon>
        <taxon>Pseudomonadati</taxon>
        <taxon>Pseudomonadota</taxon>
        <taxon>Betaproteobacteria</taxon>
        <taxon>Burkholderiales</taxon>
        <taxon>Burkholderiaceae</taxon>
        <taxon>Paucimonas</taxon>
    </lineage>
</organism>
<protein>
    <submittedName>
        <fullName evidence="6">Putative MFS family arabinose efflux permease</fullName>
    </submittedName>
</protein>
<evidence type="ECO:0000256" key="2">
    <source>
        <dbReference type="ARBA" id="ARBA00022989"/>
    </source>
</evidence>
<accession>A0A4R3HYW8</accession>
<evidence type="ECO:0000259" key="5">
    <source>
        <dbReference type="PROSITE" id="PS50850"/>
    </source>
</evidence>
<evidence type="ECO:0000256" key="1">
    <source>
        <dbReference type="ARBA" id="ARBA00022692"/>
    </source>
</evidence>
<reference evidence="6 7" key="1">
    <citation type="submission" date="2019-03" db="EMBL/GenBank/DDBJ databases">
        <title>Genomic Encyclopedia of Type Strains, Phase IV (KMG-IV): sequencing the most valuable type-strain genomes for metagenomic binning, comparative biology and taxonomic classification.</title>
        <authorList>
            <person name="Goeker M."/>
        </authorList>
    </citation>
    <scope>NUCLEOTIDE SEQUENCE [LARGE SCALE GENOMIC DNA]</scope>
    <source>
        <strain evidence="6 7">DSM 7445</strain>
    </source>
</reference>
<evidence type="ECO:0000313" key="7">
    <source>
        <dbReference type="Proteomes" id="UP000295382"/>
    </source>
</evidence>
<dbReference type="Gene3D" id="1.20.1250.20">
    <property type="entry name" value="MFS general substrate transporter like domains"/>
    <property type="match status" value="2"/>
</dbReference>
<dbReference type="AlphaFoldDB" id="A0A4R3HYW8"/>
<feature type="transmembrane region" description="Helical" evidence="4">
    <location>
        <begin position="166"/>
        <end position="186"/>
    </location>
</feature>
<feature type="transmembrane region" description="Helical" evidence="4">
    <location>
        <begin position="106"/>
        <end position="127"/>
    </location>
</feature>
<dbReference type="RefSeq" id="WP_132257615.1">
    <property type="nucleotide sequence ID" value="NZ_SLZQ01000002.1"/>
</dbReference>
<dbReference type="InterPro" id="IPR020846">
    <property type="entry name" value="MFS_dom"/>
</dbReference>